<keyword evidence="2" id="KW-1185">Reference proteome</keyword>
<protein>
    <submittedName>
        <fullName evidence="1">Uncharacterized protein</fullName>
    </submittedName>
</protein>
<accession>K6X114</accession>
<dbReference type="EMBL" id="BAEN01000035">
    <property type="protein sequence ID" value="GAC14324.1"/>
    <property type="molecule type" value="Genomic_DNA"/>
</dbReference>
<dbReference type="Proteomes" id="UP000006334">
    <property type="component" value="Unassembled WGS sequence"/>
</dbReference>
<gene>
    <name evidence="1" type="ORF">GLIP_1691</name>
</gene>
<reference evidence="1 2" key="1">
    <citation type="journal article" date="2017" name="Antonie Van Leeuwenhoek">
        <title>Rhizobium rhizosphaerae sp. nov., a novel species isolated from rice rhizosphere.</title>
        <authorList>
            <person name="Zhao J.J."/>
            <person name="Zhang J."/>
            <person name="Zhang R.J."/>
            <person name="Zhang C.W."/>
            <person name="Yin H.Q."/>
            <person name="Zhang X.X."/>
        </authorList>
    </citation>
    <scope>NUCLEOTIDE SEQUENCE [LARGE SCALE GENOMIC DNA]</scope>
    <source>
        <strain evidence="1 2">E3</strain>
    </source>
</reference>
<comment type="caution">
    <text evidence="1">The sequence shown here is derived from an EMBL/GenBank/DDBJ whole genome shotgun (WGS) entry which is preliminary data.</text>
</comment>
<dbReference type="AlphaFoldDB" id="K6X114"/>
<proteinExistence type="predicted"/>
<name>K6X114_9ALTE</name>
<evidence type="ECO:0000313" key="1">
    <source>
        <dbReference type="EMBL" id="GAC14324.1"/>
    </source>
</evidence>
<evidence type="ECO:0000313" key="2">
    <source>
        <dbReference type="Proteomes" id="UP000006334"/>
    </source>
</evidence>
<sequence>MKTSKNVQIYLAQFDGVMVLEYKFTPIKNDDENVKYGF</sequence>
<organism evidence="1 2">
    <name type="scientific">Aliiglaciecola lipolytica E3</name>
    <dbReference type="NCBI Taxonomy" id="1127673"/>
    <lineage>
        <taxon>Bacteria</taxon>
        <taxon>Pseudomonadati</taxon>
        <taxon>Pseudomonadota</taxon>
        <taxon>Gammaproteobacteria</taxon>
        <taxon>Alteromonadales</taxon>
        <taxon>Alteromonadaceae</taxon>
        <taxon>Aliiglaciecola</taxon>
    </lineage>
</organism>